<evidence type="ECO:0000313" key="2">
    <source>
        <dbReference type="Proteomes" id="UP001233999"/>
    </source>
</evidence>
<sequence>KTTLPSFSHIEAGEIYIVISYFLGEKILSESHIFLSETKKNYFLLLTTFERQSRVDIQKALHRSNERNFRNGAADGVSSSSKYLATGVAITYEWSNKIQHAGVHSIHHVVRHCRRFPPSLYFTALVTNERKIYDSHNFREIESNKLLFSTIFCLRSIPLDGPTIIGQHIRIPFAL</sequence>
<name>A0AAD8ET00_DIPPU</name>
<organism evidence="1 2">
    <name type="scientific">Diploptera punctata</name>
    <name type="common">Pacific beetle cockroach</name>
    <dbReference type="NCBI Taxonomy" id="6984"/>
    <lineage>
        <taxon>Eukaryota</taxon>
        <taxon>Metazoa</taxon>
        <taxon>Ecdysozoa</taxon>
        <taxon>Arthropoda</taxon>
        <taxon>Hexapoda</taxon>
        <taxon>Insecta</taxon>
        <taxon>Pterygota</taxon>
        <taxon>Neoptera</taxon>
        <taxon>Polyneoptera</taxon>
        <taxon>Dictyoptera</taxon>
        <taxon>Blattodea</taxon>
        <taxon>Blaberoidea</taxon>
        <taxon>Blaberidae</taxon>
        <taxon>Diplopterinae</taxon>
        <taxon>Diploptera</taxon>
    </lineage>
</organism>
<feature type="non-terminal residue" evidence="1">
    <location>
        <position position="1"/>
    </location>
</feature>
<protein>
    <submittedName>
        <fullName evidence="1">Uncharacterized protein</fullName>
    </submittedName>
</protein>
<keyword evidence="2" id="KW-1185">Reference proteome</keyword>
<dbReference type="EMBL" id="JASPKZ010000039">
    <property type="protein sequence ID" value="KAJ9600974.1"/>
    <property type="molecule type" value="Genomic_DNA"/>
</dbReference>
<accession>A0AAD8ET00</accession>
<dbReference type="Proteomes" id="UP001233999">
    <property type="component" value="Unassembled WGS sequence"/>
</dbReference>
<comment type="caution">
    <text evidence="1">The sequence shown here is derived from an EMBL/GenBank/DDBJ whole genome shotgun (WGS) entry which is preliminary data.</text>
</comment>
<proteinExistence type="predicted"/>
<feature type="non-terminal residue" evidence="1">
    <location>
        <position position="175"/>
    </location>
</feature>
<dbReference type="AlphaFoldDB" id="A0AAD8ET00"/>
<evidence type="ECO:0000313" key="1">
    <source>
        <dbReference type="EMBL" id="KAJ9600974.1"/>
    </source>
</evidence>
<reference evidence="1" key="2">
    <citation type="submission" date="2023-05" db="EMBL/GenBank/DDBJ databases">
        <authorList>
            <person name="Fouks B."/>
        </authorList>
    </citation>
    <scope>NUCLEOTIDE SEQUENCE</scope>
    <source>
        <strain evidence="1">Stay&amp;Tobe</strain>
        <tissue evidence="1">Testes</tissue>
    </source>
</reference>
<gene>
    <name evidence="1" type="ORF">L9F63_000869</name>
</gene>
<reference evidence="1" key="1">
    <citation type="journal article" date="2023" name="IScience">
        <title>Live-bearing cockroach genome reveals convergent evolutionary mechanisms linked to viviparity in insects and beyond.</title>
        <authorList>
            <person name="Fouks B."/>
            <person name="Harrison M.C."/>
            <person name="Mikhailova A.A."/>
            <person name="Marchal E."/>
            <person name="English S."/>
            <person name="Carruthers M."/>
            <person name="Jennings E.C."/>
            <person name="Chiamaka E.L."/>
            <person name="Frigard R.A."/>
            <person name="Pippel M."/>
            <person name="Attardo G.M."/>
            <person name="Benoit J.B."/>
            <person name="Bornberg-Bauer E."/>
            <person name="Tobe S.S."/>
        </authorList>
    </citation>
    <scope>NUCLEOTIDE SEQUENCE</scope>
    <source>
        <strain evidence="1">Stay&amp;Tobe</strain>
    </source>
</reference>